<dbReference type="PANTHER" id="PTHR35910:SF6">
    <property type="entry name" value="2EXR DOMAIN-CONTAINING PROTEIN"/>
    <property type="match status" value="1"/>
</dbReference>
<comment type="caution">
    <text evidence="2">The sequence shown here is derived from an EMBL/GenBank/DDBJ whole genome shotgun (WGS) entry which is preliminary data.</text>
</comment>
<dbReference type="PANTHER" id="PTHR35910">
    <property type="entry name" value="2EXR DOMAIN-CONTAINING PROTEIN"/>
    <property type="match status" value="1"/>
</dbReference>
<gene>
    <name evidence="2" type="ORF">IFR04_010167</name>
</gene>
<proteinExistence type="predicted"/>
<name>A0A8H7TDA9_9HELO</name>
<organism evidence="2 3">
    <name type="scientific">Cadophora malorum</name>
    <dbReference type="NCBI Taxonomy" id="108018"/>
    <lineage>
        <taxon>Eukaryota</taxon>
        <taxon>Fungi</taxon>
        <taxon>Dikarya</taxon>
        <taxon>Ascomycota</taxon>
        <taxon>Pezizomycotina</taxon>
        <taxon>Leotiomycetes</taxon>
        <taxon>Helotiales</taxon>
        <taxon>Ploettnerulaceae</taxon>
        <taxon>Cadophora</taxon>
    </lineage>
</organism>
<accession>A0A8H7TDA9</accession>
<sequence>MSDNISLLAVGDPSTVSVPTQPAEVSQAEVKTLDKFTLFPKLPLELRRSVYRWSFPRGRLVSVAKELFAPHHRRDDNEKFSFQNSIALHHAEAGIPLPTTLFVNIESREQTLRHYFILFRTDQPNDEYGFRLNRHPERPFCFNPDLETLYATIPSFHEHLCGPWIQFIKRKHPRFVEEHKDFYGTRKLVCTFRDAE</sequence>
<dbReference type="Pfam" id="PF20150">
    <property type="entry name" value="2EXR"/>
    <property type="match status" value="1"/>
</dbReference>
<evidence type="ECO:0000313" key="2">
    <source>
        <dbReference type="EMBL" id="KAG4416708.1"/>
    </source>
</evidence>
<feature type="domain" description="2EXR" evidence="1">
    <location>
        <begin position="36"/>
        <end position="149"/>
    </location>
</feature>
<dbReference type="AlphaFoldDB" id="A0A8H7TDA9"/>
<dbReference type="OrthoDB" id="3530648at2759"/>
<dbReference type="Proteomes" id="UP000664132">
    <property type="component" value="Unassembled WGS sequence"/>
</dbReference>
<dbReference type="EMBL" id="JAFJYH010000177">
    <property type="protein sequence ID" value="KAG4416708.1"/>
    <property type="molecule type" value="Genomic_DNA"/>
</dbReference>
<evidence type="ECO:0000313" key="3">
    <source>
        <dbReference type="Proteomes" id="UP000664132"/>
    </source>
</evidence>
<dbReference type="InterPro" id="IPR045518">
    <property type="entry name" value="2EXR"/>
</dbReference>
<protein>
    <recommendedName>
        <fullName evidence="1">2EXR domain-containing protein</fullName>
    </recommendedName>
</protein>
<evidence type="ECO:0000259" key="1">
    <source>
        <dbReference type="Pfam" id="PF20150"/>
    </source>
</evidence>
<keyword evidence="3" id="KW-1185">Reference proteome</keyword>
<reference evidence="2" key="1">
    <citation type="submission" date="2021-02" db="EMBL/GenBank/DDBJ databases">
        <title>Genome sequence Cadophora malorum strain M34.</title>
        <authorList>
            <person name="Stefanovic E."/>
            <person name="Vu D."/>
            <person name="Scully C."/>
            <person name="Dijksterhuis J."/>
            <person name="Roader J."/>
            <person name="Houbraken J."/>
        </authorList>
    </citation>
    <scope>NUCLEOTIDE SEQUENCE</scope>
    <source>
        <strain evidence="2">M34</strain>
    </source>
</reference>